<dbReference type="InterPro" id="IPR000760">
    <property type="entry name" value="Inositol_monophosphatase-like"/>
</dbReference>
<evidence type="ECO:0000256" key="1">
    <source>
        <dbReference type="ARBA" id="ARBA00009759"/>
    </source>
</evidence>
<evidence type="ECO:0000313" key="3">
    <source>
        <dbReference type="EMBL" id="KEA64858.1"/>
    </source>
</evidence>
<dbReference type="PANTHER" id="PTHR20854">
    <property type="entry name" value="INOSITOL MONOPHOSPHATASE"/>
    <property type="match status" value="1"/>
</dbReference>
<dbReference type="PANTHER" id="PTHR20854:SF4">
    <property type="entry name" value="INOSITOL-1-MONOPHOSPHATASE-RELATED"/>
    <property type="match status" value="1"/>
</dbReference>
<evidence type="ECO:0000256" key="2">
    <source>
        <dbReference type="PIRSR" id="PIRSR600760-2"/>
    </source>
</evidence>
<dbReference type="STRING" id="1232683.ADIMK_1311"/>
<dbReference type="AlphaFoldDB" id="A0A081G253"/>
<dbReference type="GO" id="GO:0046872">
    <property type="term" value="F:metal ion binding"/>
    <property type="evidence" value="ECO:0007669"/>
    <property type="project" value="UniProtKB-KW"/>
</dbReference>
<dbReference type="Gene3D" id="3.30.540.10">
    <property type="entry name" value="Fructose-1,6-Bisphosphatase, subunit A, domain 1"/>
    <property type="match status" value="1"/>
</dbReference>
<dbReference type="CDD" id="cd01637">
    <property type="entry name" value="IMPase_like"/>
    <property type="match status" value="1"/>
</dbReference>
<comment type="cofactor">
    <cofactor evidence="2">
        <name>Mg(2+)</name>
        <dbReference type="ChEBI" id="CHEBI:18420"/>
    </cofactor>
</comment>
<organism evidence="3 4">
    <name type="scientific">Marinobacterium lacunae</name>
    <dbReference type="NCBI Taxonomy" id="1232683"/>
    <lineage>
        <taxon>Bacteria</taxon>
        <taxon>Pseudomonadati</taxon>
        <taxon>Pseudomonadota</taxon>
        <taxon>Gammaproteobacteria</taxon>
        <taxon>Oceanospirillales</taxon>
        <taxon>Oceanospirillaceae</taxon>
        <taxon>Marinobacterium</taxon>
    </lineage>
</organism>
<proteinExistence type="inferred from homology"/>
<dbReference type="Proteomes" id="UP000028252">
    <property type="component" value="Unassembled WGS sequence"/>
</dbReference>
<name>A0A081G253_9GAMM</name>
<dbReference type="RefSeq" id="WP_036185138.1">
    <property type="nucleotide sequence ID" value="NZ_JMQN01000015.1"/>
</dbReference>
<keyword evidence="2" id="KW-0460">Magnesium</keyword>
<accession>A0A081G253</accession>
<dbReference type="SUPFAM" id="SSF56655">
    <property type="entry name" value="Carbohydrate phosphatase"/>
    <property type="match status" value="1"/>
</dbReference>
<dbReference type="PRINTS" id="PR01959">
    <property type="entry name" value="SBIMPHPHTASE"/>
</dbReference>
<gene>
    <name evidence="3" type="ORF">ADIMK_1311</name>
</gene>
<keyword evidence="4" id="KW-1185">Reference proteome</keyword>
<dbReference type="Pfam" id="PF00459">
    <property type="entry name" value="Inositol_P"/>
    <property type="match status" value="1"/>
</dbReference>
<dbReference type="eggNOG" id="COG0483">
    <property type="taxonomic scope" value="Bacteria"/>
</dbReference>
<dbReference type="EC" id="3.1.3.25" evidence="3"/>
<evidence type="ECO:0000313" key="4">
    <source>
        <dbReference type="Proteomes" id="UP000028252"/>
    </source>
</evidence>
<dbReference type="PRINTS" id="PR00377">
    <property type="entry name" value="IMPHPHTASES"/>
</dbReference>
<feature type="binding site" evidence="2">
    <location>
        <position position="90"/>
    </location>
    <ligand>
        <name>Mg(2+)</name>
        <dbReference type="ChEBI" id="CHEBI:18420"/>
        <label>2</label>
    </ligand>
</feature>
<dbReference type="EMBL" id="JMQN01000015">
    <property type="protein sequence ID" value="KEA64858.1"/>
    <property type="molecule type" value="Genomic_DNA"/>
</dbReference>
<dbReference type="InterPro" id="IPR022337">
    <property type="entry name" value="Inositol_monophosphatase_SuhB"/>
</dbReference>
<keyword evidence="3" id="KW-0378">Hydrolase</keyword>
<feature type="binding site" evidence="2">
    <location>
        <position position="89"/>
    </location>
    <ligand>
        <name>Mg(2+)</name>
        <dbReference type="ChEBI" id="CHEBI:18420"/>
        <label>1</label>
        <note>catalytic</note>
    </ligand>
</feature>
<protein>
    <submittedName>
        <fullName evidence="3">Inositol-1-monophosphatase</fullName>
        <ecNumber evidence="3">3.1.3.25</ecNumber>
    </submittedName>
</protein>
<dbReference type="GO" id="GO:0007165">
    <property type="term" value="P:signal transduction"/>
    <property type="evidence" value="ECO:0007669"/>
    <property type="project" value="TreeGrafter"/>
</dbReference>
<comment type="caution">
    <text evidence="3">The sequence shown here is derived from an EMBL/GenBank/DDBJ whole genome shotgun (WGS) entry which is preliminary data.</text>
</comment>
<dbReference type="PATRIC" id="fig|1232683.4.peg.1301"/>
<comment type="similarity">
    <text evidence="1">Belongs to the inositol monophosphatase superfamily.</text>
</comment>
<keyword evidence="2" id="KW-0479">Metal-binding</keyword>
<dbReference type="GO" id="GO:0008934">
    <property type="term" value="F:inositol monophosphate 1-phosphatase activity"/>
    <property type="evidence" value="ECO:0007669"/>
    <property type="project" value="InterPro"/>
</dbReference>
<dbReference type="Gene3D" id="3.40.190.80">
    <property type="match status" value="1"/>
</dbReference>
<dbReference type="GO" id="GO:0006020">
    <property type="term" value="P:inositol metabolic process"/>
    <property type="evidence" value="ECO:0007669"/>
    <property type="project" value="TreeGrafter"/>
</dbReference>
<reference evidence="3 4" key="1">
    <citation type="submission" date="2014-04" db="EMBL/GenBank/DDBJ databases">
        <title>Marinobacterium kochiensis sp. nov., isolated from sediment sample collected from Kochi backwaters in Kerala, India.</title>
        <authorList>
            <person name="Singh A."/>
            <person name="Pinnaka A.K."/>
        </authorList>
    </citation>
    <scope>NUCLEOTIDE SEQUENCE [LARGE SCALE GENOMIC DNA]</scope>
    <source>
        <strain evidence="3 4">AK27</strain>
    </source>
</reference>
<sequence length="268" mass="28577">MQPMVNIALRAARQAAEQIVRATERLDLIKSEQASVATYISDLCQQAERTIVHTLQKAYPHHTLVGDYSGRHEAIGDGPTPCEWQITAIDSLPNFSNAVPSFALSMTGRIKDKVTHAVIINPITGDEFTASRGEGAQLNGKRLRVSIRKELDGALIGTGFLGRKSDADGLETQIAIMRELVSSGATPFNTGSVALNLAYTAAGRLDGFCQLGLKQSEQDAGLLLLQEAGALVGDTAGGNNHRECGKLVAGNPKMFKALLKAMRPALNA</sequence>